<feature type="domain" description="DUF4332" evidence="1">
    <location>
        <begin position="10"/>
        <end position="130"/>
    </location>
</feature>
<name>A0A317DWM7_9PROT</name>
<dbReference type="RefSeq" id="WP_109922821.1">
    <property type="nucleotide sequence ID" value="NZ_QGLF01000005.1"/>
</dbReference>
<reference evidence="3" key="1">
    <citation type="submission" date="2018-05" db="EMBL/GenBank/DDBJ databases">
        <title>Zavarzinia sp. HR-AS.</title>
        <authorList>
            <person name="Lee Y."/>
            <person name="Jeon C.O."/>
        </authorList>
    </citation>
    <scope>NUCLEOTIDE SEQUENCE [LARGE SCALE GENOMIC DNA]</scope>
    <source>
        <strain evidence="3">DSM 1231</strain>
    </source>
</reference>
<evidence type="ECO:0000259" key="1">
    <source>
        <dbReference type="Pfam" id="PF14229"/>
    </source>
</evidence>
<dbReference type="Proteomes" id="UP000246077">
    <property type="component" value="Unassembled WGS sequence"/>
</dbReference>
<dbReference type="EMBL" id="QGLF01000005">
    <property type="protein sequence ID" value="PWR19137.1"/>
    <property type="molecule type" value="Genomic_DNA"/>
</dbReference>
<protein>
    <submittedName>
        <fullName evidence="2">DUF4332 domain-containing protein</fullName>
    </submittedName>
</protein>
<gene>
    <name evidence="2" type="ORF">DKG75_19475</name>
</gene>
<dbReference type="InterPro" id="IPR025567">
    <property type="entry name" value="DUF4332"/>
</dbReference>
<dbReference type="OrthoDB" id="9794786at2"/>
<dbReference type="AlphaFoldDB" id="A0A317DWM7"/>
<dbReference type="Pfam" id="PF14229">
    <property type="entry name" value="DUF4332"/>
    <property type="match status" value="1"/>
</dbReference>
<evidence type="ECO:0000313" key="2">
    <source>
        <dbReference type="EMBL" id="PWR19137.1"/>
    </source>
</evidence>
<keyword evidence="3" id="KW-1185">Reference proteome</keyword>
<dbReference type="Gene3D" id="1.10.150.20">
    <property type="entry name" value="5' to 3' exonuclease, C-terminal subdomain"/>
    <property type="match status" value="2"/>
</dbReference>
<evidence type="ECO:0000313" key="3">
    <source>
        <dbReference type="Proteomes" id="UP000246077"/>
    </source>
</evidence>
<accession>A0A317DWM7</accession>
<proteinExistence type="predicted"/>
<sequence length="136" mass="14657">MSSYPIEKIEGIGPVFGAKLKAAGIDSTGELLQAAAGPAGRDALAEKTGLTTHQILEWANRSDLMRLKGVGEEYGDLLEVAGVDTVKELKHRVPANLHKKLAEVNEAKNLVRRLPSEADVADWIEQAKSLPAILTY</sequence>
<comment type="caution">
    <text evidence="2">The sequence shown here is derived from an EMBL/GenBank/DDBJ whole genome shotgun (WGS) entry which is preliminary data.</text>
</comment>
<organism evidence="2 3">
    <name type="scientific">Zavarzinia compransoris</name>
    <dbReference type="NCBI Taxonomy" id="1264899"/>
    <lineage>
        <taxon>Bacteria</taxon>
        <taxon>Pseudomonadati</taxon>
        <taxon>Pseudomonadota</taxon>
        <taxon>Alphaproteobacteria</taxon>
        <taxon>Rhodospirillales</taxon>
        <taxon>Zavarziniaceae</taxon>
        <taxon>Zavarzinia</taxon>
    </lineage>
</organism>